<dbReference type="InterPro" id="IPR003718">
    <property type="entry name" value="OsmC/Ohr_fam"/>
</dbReference>
<dbReference type="Proteomes" id="UP000316541">
    <property type="component" value="Unassembled WGS sequence"/>
</dbReference>
<dbReference type="InterPro" id="IPR036102">
    <property type="entry name" value="OsmC/Ohrsf"/>
</dbReference>
<accession>A0A544YQK9</accession>
<gene>
    <name evidence="1" type="ORF">FLX08_22095</name>
</gene>
<dbReference type="Pfam" id="PF02566">
    <property type="entry name" value="OsmC"/>
    <property type="match status" value="1"/>
</dbReference>
<protein>
    <submittedName>
        <fullName evidence="1">OsmC family protein</fullName>
    </submittedName>
</protein>
<dbReference type="PANTHER" id="PTHR35368:SF1">
    <property type="entry name" value="HYDROPEROXIDE REDUCTASE"/>
    <property type="match status" value="1"/>
</dbReference>
<dbReference type="Gene3D" id="3.30.300.20">
    <property type="match status" value="1"/>
</dbReference>
<dbReference type="AlphaFoldDB" id="A0A544YQK9"/>
<organism evidence="1 2">
    <name type="scientific">Microbispora hainanensis</name>
    <dbReference type="NCBI Taxonomy" id="568844"/>
    <lineage>
        <taxon>Bacteria</taxon>
        <taxon>Bacillati</taxon>
        <taxon>Actinomycetota</taxon>
        <taxon>Actinomycetes</taxon>
        <taxon>Streptosporangiales</taxon>
        <taxon>Streptosporangiaceae</taxon>
        <taxon>Microbispora</taxon>
    </lineage>
</organism>
<dbReference type="PANTHER" id="PTHR35368">
    <property type="entry name" value="HYDROPEROXIDE REDUCTASE"/>
    <property type="match status" value="1"/>
</dbReference>
<dbReference type="InterPro" id="IPR052924">
    <property type="entry name" value="OsmC/Ohr_hydroprdx_reductase"/>
</dbReference>
<dbReference type="InterPro" id="IPR015946">
    <property type="entry name" value="KH_dom-like_a/b"/>
</dbReference>
<comment type="caution">
    <text evidence="1">The sequence shown here is derived from an EMBL/GenBank/DDBJ whole genome shotgun (WGS) entry which is preliminary data.</text>
</comment>
<reference evidence="1 2" key="1">
    <citation type="submission" date="2019-07" db="EMBL/GenBank/DDBJ databases">
        <title>Microbispora hainanensis DSM 45428.</title>
        <authorList>
            <person name="Thawai C."/>
        </authorList>
    </citation>
    <scope>NUCLEOTIDE SEQUENCE [LARGE SCALE GENOMIC DNA]</scope>
    <source>
        <strain evidence="1 2">DSM 45428</strain>
    </source>
</reference>
<proteinExistence type="predicted"/>
<dbReference type="EMBL" id="VIRM01000027">
    <property type="protein sequence ID" value="TQS19070.1"/>
    <property type="molecule type" value="Genomic_DNA"/>
</dbReference>
<evidence type="ECO:0000313" key="1">
    <source>
        <dbReference type="EMBL" id="TQS19070.1"/>
    </source>
</evidence>
<sequence>MNPRRPRLGFMVSGVKPHRRERALARSGDSNEVVARWEGGWRATVTAGPFSFTVDEPEGVGGTFAGPMPTEYFLGSLASCYALALAWCARKRGIELPDLSVSATGEYDGPSFSGIRLRIRSSLPAERLQPLLAPASRVCYVSNTLARTPRVEVETAGADI</sequence>
<dbReference type="SUPFAM" id="SSF82784">
    <property type="entry name" value="OsmC-like"/>
    <property type="match status" value="1"/>
</dbReference>
<evidence type="ECO:0000313" key="2">
    <source>
        <dbReference type="Proteomes" id="UP000316541"/>
    </source>
</evidence>
<name>A0A544YQK9_9ACTN</name>